<evidence type="ECO:0000259" key="1">
    <source>
        <dbReference type="Pfam" id="PF00535"/>
    </source>
</evidence>
<reference evidence="3" key="1">
    <citation type="submission" date="2020-01" db="EMBL/GenBank/DDBJ databases">
        <title>Sphingomonas sp. strain CSW-10.</title>
        <authorList>
            <person name="Chen W.-M."/>
        </authorList>
    </citation>
    <scope>NUCLEOTIDE SEQUENCE [LARGE SCALE GENOMIC DNA]</scope>
    <source>
        <strain evidence="3">FSY-8</strain>
    </source>
</reference>
<sequence>MGKADGAGVMPRAQAQDVARLRDSGLFDAAWYAARYPDVAASGMDPLEHYVWLGWRLQRAPGPGAGVSAPDLVAERAGLIGANDAGADGAGVPQGDWPPPPLGDFWLPQVLRDVIISGYGEGVAPLYWYLCSVMARWVDEPDGFAGSGDAARLVARLQALAARGDAPPDVSVIVPVYNHVLDTMLCLVSVLEHAGNRAVEVIVADDGSSDATARLVGAIGGCVRHVRQAENLGFLGNCNAAAGSARGAHIVLLNNDTLVLPGWLEALLAPFDADWRGIPVGLVGAKLLNWDGSLQEAGGIYWNDGSAWNYGRGQDARAPQFNYVKEADYCSGAAIAIPNALWHALEGFDRHFLPAYCEDADLAFRVRAAGYATLYQPAAEVIHHEGRSHGRDTGQGIKAHQITNQAKLRDRWADDLAREHYPNAVNVWRARDRTGARPHVLVVDHYVPQWDRDAGSRSTFDCIQTLIQMGVQVTFWPDNLHADPAYCPRLQAMGVEVMYGPALAGGFARFMAERADLYDAVLLNRPHIAGAYYDAIRGESGARVAYYGHDLHHLRMQRHLDTTGEGSAQAIARMRRIERDVCLRADCVLFPDPNEVAAVARDLGGGRDYLTLPVVCHDGTAGAARLAGDGCDRGAELLFVGGFAHPPNRDGLLWFVTHVMPLLRGRVPGVRLTVVGSNAPADVLALDGGDIRVLGQVSDDALAAAYDAAAVAVAPLRFGAGVKGKVVEAMARGVPVVTTSIGAQGIAQADQALFVADAAEGFADGVAAALRDGAARAQAALNVVRRDFSRDAMAAVLARALGI</sequence>
<gene>
    <name evidence="2" type="ORF">GTZ99_10030</name>
</gene>
<dbReference type="Gene3D" id="3.40.50.2000">
    <property type="entry name" value="Glycogen Phosphorylase B"/>
    <property type="match status" value="1"/>
</dbReference>
<evidence type="ECO:0000313" key="2">
    <source>
        <dbReference type="EMBL" id="NBC36895.1"/>
    </source>
</evidence>
<organism evidence="2 3">
    <name type="scientific">Novosphingobium ovatum</name>
    <dbReference type="NCBI Taxonomy" id="1908523"/>
    <lineage>
        <taxon>Bacteria</taxon>
        <taxon>Pseudomonadati</taxon>
        <taxon>Pseudomonadota</taxon>
        <taxon>Alphaproteobacteria</taxon>
        <taxon>Sphingomonadales</taxon>
        <taxon>Sphingomonadaceae</taxon>
        <taxon>Novosphingobium</taxon>
    </lineage>
</organism>
<keyword evidence="3" id="KW-1185">Reference proteome</keyword>
<dbReference type="InterPro" id="IPR029044">
    <property type="entry name" value="Nucleotide-diphossugar_trans"/>
</dbReference>
<name>A0ABW9XEC6_9SPHN</name>
<comment type="caution">
    <text evidence="2">The sequence shown here is derived from an EMBL/GenBank/DDBJ whole genome shotgun (WGS) entry which is preliminary data.</text>
</comment>
<evidence type="ECO:0000313" key="3">
    <source>
        <dbReference type="Proteomes" id="UP000753724"/>
    </source>
</evidence>
<dbReference type="SUPFAM" id="SSF53448">
    <property type="entry name" value="Nucleotide-diphospho-sugar transferases"/>
    <property type="match status" value="1"/>
</dbReference>
<dbReference type="Pfam" id="PF13692">
    <property type="entry name" value="Glyco_trans_1_4"/>
    <property type="match status" value="1"/>
</dbReference>
<dbReference type="CDD" id="cd04186">
    <property type="entry name" value="GT_2_like_c"/>
    <property type="match status" value="1"/>
</dbReference>
<dbReference type="SUPFAM" id="SSF53756">
    <property type="entry name" value="UDP-Glycosyltransferase/glycogen phosphorylase"/>
    <property type="match status" value="1"/>
</dbReference>
<dbReference type="Proteomes" id="UP000753724">
    <property type="component" value="Unassembled WGS sequence"/>
</dbReference>
<dbReference type="PANTHER" id="PTHR43179">
    <property type="entry name" value="RHAMNOSYLTRANSFERASE WBBL"/>
    <property type="match status" value="1"/>
</dbReference>
<dbReference type="EMBL" id="JAAAPO010000003">
    <property type="protein sequence ID" value="NBC36895.1"/>
    <property type="molecule type" value="Genomic_DNA"/>
</dbReference>
<protein>
    <submittedName>
        <fullName evidence="2">Glycosyltransferase</fullName>
    </submittedName>
</protein>
<dbReference type="RefSeq" id="WP_161718364.1">
    <property type="nucleotide sequence ID" value="NZ_JAAAPO010000003.1"/>
</dbReference>
<dbReference type="Pfam" id="PF00535">
    <property type="entry name" value="Glycos_transf_2"/>
    <property type="match status" value="1"/>
</dbReference>
<dbReference type="Gene3D" id="3.90.550.10">
    <property type="entry name" value="Spore Coat Polysaccharide Biosynthesis Protein SpsA, Chain A"/>
    <property type="match status" value="1"/>
</dbReference>
<accession>A0ABW9XEC6</accession>
<feature type="domain" description="Glycosyltransferase 2-like" evidence="1">
    <location>
        <begin position="171"/>
        <end position="284"/>
    </location>
</feature>
<proteinExistence type="predicted"/>
<dbReference type="PANTHER" id="PTHR43179:SF7">
    <property type="entry name" value="RHAMNOSYLTRANSFERASE WBBL"/>
    <property type="match status" value="1"/>
</dbReference>
<dbReference type="InterPro" id="IPR001173">
    <property type="entry name" value="Glyco_trans_2-like"/>
</dbReference>